<gene>
    <name evidence="3" type="ORF">HYPSUDRAFT_67703</name>
</gene>
<dbReference type="InterPro" id="IPR057210">
    <property type="entry name" value="DUF7888"/>
</dbReference>
<feature type="chain" id="PRO_5002247660" description="DUF7888 domain-containing protein" evidence="1">
    <location>
        <begin position="20"/>
        <end position="220"/>
    </location>
</feature>
<dbReference type="AlphaFoldDB" id="A0A0D2MDI0"/>
<sequence length="220" mass="25182">MKLATIYAFFTFGISVTVGITTAPFPHPRGSRDVLDARDPWDGADVVYYYTRVVWDREGSADNSSQELGARYLDSSYELSDREYEEIEIRQVAQVVKLAVKGIMKVIEAITKQIAADKDMRGKYTSALVDKLYNRYRKFNFVVCHTDHKTDFKGKQGKDWGHIHHEVDVAFHKTIGYEIYWFKDGTFHRYGDGGYLNWAYYGNVVSTSNGGKDVVFAKRG</sequence>
<evidence type="ECO:0000259" key="2">
    <source>
        <dbReference type="Pfam" id="PF25411"/>
    </source>
</evidence>
<name>A0A0D2MDI0_HYPSF</name>
<evidence type="ECO:0000313" key="4">
    <source>
        <dbReference type="Proteomes" id="UP000054270"/>
    </source>
</evidence>
<evidence type="ECO:0000256" key="1">
    <source>
        <dbReference type="SAM" id="SignalP"/>
    </source>
</evidence>
<dbReference type="OrthoDB" id="3685327at2759"/>
<reference evidence="4" key="1">
    <citation type="submission" date="2014-04" db="EMBL/GenBank/DDBJ databases">
        <title>Evolutionary Origins and Diversification of the Mycorrhizal Mutualists.</title>
        <authorList>
            <consortium name="DOE Joint Genome Institute"/>
            <consortium name="Mycorrhizal Genomics Consortium"/>
            <person name="Kohler A."/>
            <person name="Kuo A."/>
            <person name="Nagy L.G."/>
            <person name="Floudas D."/>
            <person name="Copeland A."/>
            <person name="Barry K.W."/>
            <person name="Cichocki N."/>
            <person name="Veneault-Fourrey C."/>
            <person name="LaButti K."/>
            <person name="Lindquist E.A."/>
            <person name="Lipzen A."/>
            <person name="Lundell T."/>
            <person name="Morin E."/>
            <person name="Murat C."/>
            <person name="Riley R."/>
            <person name="Ohm R."/>
            <person name="Sun H."/>
            <person name="Tunlid A."/>
            <person name="Henrissat B."/>
            <person name="Grigoriev I.V."/>
            <person name="Hibbett D.S."/>
            <person name="Martin F."/>
        </authorList>
    </citation>
    <scope>NUCLEOTIDE SEQUENCE [LARGE SCALE GENOMIC DNA]</scope>
    <source>
        <strain evidence="4">FD-334 SS-4</strain>
    </source>
</reference>
<feature type="domain" description="DUF7888" evidence="2">
    <location>
        <begin position="90"/>
        <end position="202"/>
    </location>
</feature>
<evidence type="ECO:0000313" key="3">
    <source>
        <dbReference type="EMBL" id="KJA21578.1"/>
    </source>
</evidence>
<protein>
    <recommendedName>
        <fullName evidence="2">DUF7888 domain-containing protein</fullName>
    </recommendedName>
</protein>
<keyword evidence="1" id="KW-0732">Signal</keyword>
<feature type="signal peptide" evidence="1">
    <location>
        <begin position="1"/>
        <end position="19"/>
    </location>
</feature>
<dbReference type="Proteomes" id="UP000054270">
    <property type="component" value="Unassembled WGS sequence"/>
</dbReference>
<dbReference type="STRING" id="945553.A0A0D2MDI0"/>
<organism evidence="3 4">
    <name type="scientific">Hypholoma sublateritium (strain FD-334 SS-4)</name>
    <dbReference type="NCBI Taxonomy" id="945553"/>
    <lineage>
        <taxon>Eukaryota</taxon>
        <taxon>Fungi</taxon>
        <taxon>Dikarya</taxon>
        <taxon>Basidiomycota</taxon>
        <taxon>Agaricomycotina</taxon>
        <taxon>Agaricomycetes</taxon>
        <taxon>Agaricomycetidae</taxon>
        <taxon>Agaricales</taxon>
        <taxon>Agaricineae</taxon>
        <taxon>Strophariaceae</taxon>
        <taxon>Hypholoma</taxon>
    </lineage>
</organism>
<accession>A0A0D2MDI0</accession>
<proteinExistence type="predicted"/>
<dbReference type="Pfam" id="PF25411">
    <property type="entry name" value="DUF7888"/>
    <property type="match status" value="1"/>
</dbReference>
<dbReference type="EMBL" id="KN817557">
    <property type="protein sequence ID" value="KJA21578.1"/>
    <property type="molecule type" value="Genomic_DNA"/>
</dbReference>
<keyword evidence="4" id="KW-1185">Reference proteome</keyword>